<dbReference type="EMBL" id="JARK01001355">
    <property type="protein sequence ID" value="EYC21374.1"/>
    <property type="molecule type" value="Genomic_DNA"/>
</dbReference>
<evidence type="ECO:0000313" key="2">
    <source>
        <dbReference type="Proteomes" id="UP000024635"/>
    </source>
</evidence>
<dbReference type="STRING" id="53326.A0A016V123"/>
<dbReference type="OrthoDB" id="9880441at2759"/>
<dbReference type="InterPro" id="IPR001948">
    <property type="entry name" value="Peptidase_M18"/>
</dbReference>
<sequence>MILIQQESVASTTGSSPGARLDNLVGTFTAIQGLIASLGDERLLADDVNIRMTACFDNEEVGGLGWKTGEEKWTMFV</sequence>
<name>A0A016V123_9BILA</name>
<dbReference type="Proteomes" id="UP000024635">
    <property type="component" value="Unassembled WGS sequence"/>
</dbReference>
<dbReference type="Pfam" id="PF02127">
    <property type="entry name" value="Peptidase_M18"/>
    <property type="match status" value="1"/>
</dbReference>
<dbReference type="GO" id="GO:0008270">
    <property type="term" value="F:zinc ion binding"/>
    <property type="evidence" value="ECO:0007669"/>
    <property type="project" value="InterPro"/>
</dbReference>
<dbReference type="GO" id="GO:0004177">
    <property type="term" value="F:aminopeptidase activity"/>
    <property type="evidence" value="ECO:0007669"/>
    <property type="project" value="InterPro"/>
</dbReference>
<evidence type="ECO:0000313" key="1">
    <source>
        <dbReference type="EMBL" id="EYC21374.1"/>
    </source>
</evidence>
<accession>A0A016V123</accession>
<reference evidence="2" key="1">
    <citation type="journal article" date="2015" name="Nat. Genet.">
        <title>The genome and transcriptome of the zoonotic hookworm Ancylostoma ceylanicum identify infection-specific gene families.</title>
        <authorList>
            <person name="Schwarz E.M."/>
            <person name="Hu Y."/>
            <person name="Antoshechkin I."/>
            <person name="Miller M.M."/>
            <person name="Sternberg P.W."/>
            <person name="Aroian R.V."/>
        </authorList>
    </citation>
    <scope>NUCLEOTIDE SEQUENCE</scope>
    <source>
        <strain evidence="2">HY135</strain>
    </source>
</reference>
<dbReference type="SUPFAM" id="SSF53187">
    <property type="entry name" value="Zn-dependent exopeptidases"/>
    <property type="match status" value="1"/>
</dbReference>
<organism evidence="1 2">
    <name type="scientific">Ancylostoma ceylanicum</name>
    <dbReference type="NCBI Taxonomy" id="53326"/>
    <lineage>
        <taxon>Eukaryota</taxon>
        <taxon>Metazoa</taxon>
        <taxon>Ecdysozoa</taxon>
        <taxon>Nematoda</taxon>
        <taxon>Chromadorea</taxon>
        <taxon>Rhabditida</taxon>
        <taxon>Rhabditina</taxon>
        <taxon>Rhabditomorpha</taxon>
        <taxon>Strongyloidea</taxon>
        <taxon>Ancylostomatidae</taxon>
        <taxon>Ancylostomatinae</taxon>
        <taxon>Ancylostoma</taxon>
    </lineage>
</organism>
<protein>
    <submittedName>
        <fullName evidence="1">Uncharacterized protein</fullName>
    </submittedName>
</protein>
<gene>
    <name evidence="1" type="primary">Acey_s0019.g3783</name>
    <name evidence="1" type="synonym">Acey-dnpp-1</name>
    <name evidence="1" type="ORF">Y032_0019g3783</name>
</gene>
<dbReference type="GO" id="GO:0006508">
    <property type="term" value="P:proteolysis"/>
    <property type="evidence" value="ECO:0007669"/>
    <property type="project" value="InterPro"/>
</dbReference>
<keyword evidence="2" id="KW-1185">Reference proteome</keyword>
<comment type="caution">
    <text evidence="1">The sequence shown here is derived from an EMBL/GenBank/DDBJ whole genome shotgun (WGS) entry which is preliminary data.</text>
</comment>
<dbReference type="AlphaFoldDB" id="A0A016V123"/>
<proteinExistence type="predicted"/>
<dbReference type="Gene3D" id="3.40.630.10">
    <property type="entry name" value="Zn peptidases"/>
    <property type="match status" value="1"/>
</dbReference>